<evidence type="ECO:0000256" key="2">
    <source>
        <dbReference type="SAM" id="SignalP"/>
    </source>
</evidence>
<sequence>MKRKDNWKRISAWILTTAMVVSSSSFTTLAEELSETSVQNTAVQEAVAAEEPAVVEEMAETPVEVPQTEMQIVQETETEAETLAAPETVAETQMAETDTQLPEESETTTSEAEEIVIGDEGTEAETLPEDAEEAIEMALFANEGESEEVEYTYSLPLSDPGRNEILFGRSAYIENSIYYWASNGNGEWASVTNVEVLQECSWNDNGEEVVAQEGSIIELSGNAENGWNLYGNGAGVAYLQITWVDPDGETQTYGNLEDEKYCIYVHADMYGMSWQYPKGTNEMVPGETMEISLTLSHEHNAEDDYFLEPVENAKFVIAGQYDTSVVKASIDGSTLSITGVRTGDTEIAVNAQIPNESGVYETVASTNIVVNVLDQYMSIDPVSVENVKLGEEFDVNAQGLKVLSYSENNEQPVEVEDVRFRITSFESSVWEDVSESEDGNITALKRIGIETNFVRVAAEKKMEQADGEERWTIICERSFTFDYLDYDYGVEDANGDYRDWIYSNEDYTVSVNKDTFGELPVTVKWTVGQRNDWQIEEADSSAYTFNSDDSITLHGEKLAELYPEDNNFVLRVRLYFEGKEITGRDYDMHVDTPEYDYNFPATSPGDRDLIPGQNLWIDKWMSGYVADANYPDGEWLDGGFEVTKVEIVGQGTWDDAGNEITLEAGKEEGEYPVRLEKFENGWNICAQNYGWAKIQMTYKDANGEEQVYGADGEFCVYVHGEVYRLDFILPDDSNRLNYPGSLTAQTSLRLERDGEGSEAVDNYRLTLSTDDEGNYLYDTDALDVSITADGKGVEVKSKQRDFGEDIYIKVEVPDASELSGWREVCTARLDVEVVDSYYVVRFENMPKDGIQTQVGETLDIKALKPVIYECSAEHPEGVRVENNDNVRVTLIRSGNDELGWDENAWEAVEGAEDDLIPKLKRKESWGNGINVFVEERSLDENGEPETDGDGKEIWYESCRYNLQIPDLEYDAWFKNLREENYTWVFNDEDFTLALETKNLPAGEGKVTVEWQVGTWDEEGNLDFVDEENGYYTSNGNSITLHGKKLAEKYNGDNSGFNVNAIIKVNGIEVLQCGSGADVRESWYEFNYPLTGSWENVILLNESRDIAPTMTCYMEDKEHPYGENVPVTITKVEILGQYEDWDWENDNPGDAEPLDEAVITLTGNAQTGWKLQSNGNGYGFAHIQITYTNPKTGDEEKYSFAELVGGELYEFEWSYSDGTEIMQPNSEKVITTSLKRRYVDDDETIKEEIIKDYELSVQWDDGNDTYDTNLLTVTPEGTTLVIKSNDNEWETDIYVRAMIMDSVEPEMVEISGSNIHISVEKKTDDGDDDTPGDNNQGGSTINGLHKGSDGELYYYKNGRIDKEFVGLVKYNGEDYFVSNGKVTRLNGLNLIDATWYYLSDGKVDRSYTGLAPKYDEWFYVTDGVLDVTFSGIAEYNKGEFVIAAGRLVKEKNGLWQDAESGKWYFLSQGQIQRQYSGLALYDNEWFYVTNGVLNISYTGLVLYDGEWFYVNKGQMDKAFYGIVEYNGGKFIVASGRLVREANGLWQNPKDGEWYFAANGQIQTQYSGVAMYDGEWFVIENGKLDSDYNGTIEYDGAVFNVVAGQLYEQVR</sequence>
<dbReference type="EMBL" id="ACCL02000004">
    <property type="protein sequence ID" value="EET61923.1"/>
    <property type="molecule type" value="Genomic_DNA"/>
</dbReference>
<comment type="caution">
    <text evidence="3">The sequence shown here is derived from an EMBL/GenBank/DDBJ whole genome shotgun (WGS) entry which is preliminary data.</text>
</comment>
<name>C6LBX0_9FIRM</name>
<keyword evidence="4" id="KW-1185">Reference proteome</keyword>
<dbReference type="OrthoDB" id="9816557at2"/>
<protein>
    <submittedName>
        <fullName evidence="3">Cell wall-binding repeat protein</fullName>
    </submittedName>
</protein>
<dbReference type="RefSeq" id="WP_006860912.1">
    <property type="nucleotide sequence ID" value="NZ_ACCL02000004.1"/>
</dbReference>
<dbReference type="STRING" id="168384.SAMN05660368_00534"/>
<feature type="signal peptide" evidence="2">
    <location>
        <begin position="1"/>
        <end position="30"/>
    </location>
</feature>
<dbReference type="Proteomes" id="UP000005561">
    <property type="component" value="Unassembled WGS sequence"/>
</dbReference>
<feature type="chain" id="PRO_5002967629" evidence="2">
    <location>
        <begin position="31"/>
        <end position="1609"/>
    </location>
</feature>
<feature type="compositionally biased region" description="Acidic residues" evidence="1">
    <location>
        <begin position="101"/>
        <end position="112"/>
    </location>
</feature>
<accession>C6LBX0</accession>
<proteinExistence type="predicted"/>
<dbReference type="SUPFAM" id="SSF69360">
    <property type="entry name" value="Cell wall binding repeat"/>
    <property type="match status" value="1"/>
</dbReference>
<dbReference type="Pfam" id="PF21540">
    <property type="entry name" value="Choline_bind_4"/>
    <property type="match status" value="5"/>
</dbReference>
<dbReference type="InterPro" id="IPR048713">
    <property type="entry name" value="Choline_bind_rpt"/>
</dbReference>
<reference evidence="3" key="1">
    <citation type="submission" date="2009-07" db="EMBL/GenBank/DDBJ databases">
        <authorList>
            <person name="Weinstock G."/>
            <person name="Sodergren E."/>
            <person name="Clifton S."/>
            <person name="Fulton L."/>
            <person name="Fulton B."/>
            <person name="Courtney L."/>
            <person name="Fronick C."/>
            <person name="Harrison M."/>
            <person name="Strong C."/>
            <person name="Farmer C."/>
            <person name="Delahaunty K."/>
            <person name="Markovic C."/>
            <person name="Hall O."/>
            <person name="Minx P."/>
            <person name="Tomlinson C."/>
            <person name="Mitreva M."/>
            <person name="Nelson J."/>
            <person name="Hou S."/>
            <person name="Wollam A."/>
            <person name="Pepin K.H."/>
            <person name="Johnson M."/>
            <person name="Bhonagiri V."/>
            <person name="Nash W.E."/>
            <person name="Warren W."/>
            <person name="Chinwalla A."/>
            <person name="Mardis E.R."/>
            <person name="Wilson R.K."/>
        </authorList>
    </citation>
    <scope>NUCLEOTIDE SEQUENCE [LARGE SCALE GENOMIC DNA]</scope>
    <source>
        <strain evidence="3">DSM 14469</strain>
    </source>
</reference>
<gene>
    <name evidence="3" type="ORF">BRYFOR_06115</name>
</gene>
<feature type="region of interest" description="Disordered" evidence="1">
    <location>
        <begin position="1319"/>
        <end position="1343"/>
    </location>
</feature>
<evidence type="ECO:0000313" key="4">
    <source>
        <dbReference type="Proteomes" id="UP000005561"/>
    </source>
</evidence>
<feature type="region of interest" description="Disordered" evidence="1">
    <location>
        <begin position="91"/>
        <end position="112"/>
    </location>
</feature>
<evidence type="ECO:0000256" key="1">
    <source>
        <dbReference type="SAM" id="MobiDB-lite"/>
    </source>
</evidence>
<organism evidence="3 4">
    <name type="scientific">Marvinbryantia formatexigens DSM 14469</name>
    <dbReference type="NCBI Taxonomy" id="478749"/>
    <lineage>
        <taxon>Bacteria</taxon>
        <taxon>Bacillati</taxon>
        <taxon>Bacillota</taxon>
        <taxon>Clostridia</taxon>
        <taxon>Lachnospirales</taxon>
        <taxon>Lachnospiraceae</taxon>
        <taxon>Marvinbryantia</taxon>
    </lineage>
</organism>
<evidence type="ECO:0000313" key="3">
    <source>
        <dbReference type="EMBL" id="EET61923.1"/>
    </source>
</evidence>
<keyword evidence="2" id="KW-0732">Signal</keyword>